<accession>A0A857JJN8</accession>
<feature type="domain" description="Inosine/uridine-preferring nucleoside hydrolase" evidence="4">
    <location>
        <begin position="29"/>
        <end position="308"/>
    </location>
</feature>
<keyword evidence="2 5" id="KW-0326">Glycosidase</keyword>
<evidence type="ECO:0000256" key="1">
    <source>
        <dbReference type="ARBA" id="ARBA00022801"/>
    </source>
</evidence>
<organism evidence="5 6">
    <name type="scientific">Paraglaciecola mesophila</name>
    <dbReference type="NCBI Taxonomy" id="197222"/>
    <lineage>
        <taxon>Bacteria</taxon>
        <taxon>Pseudomonadati</taxon>
        <taxon>Pseudomonadota</taxon>
        <taxon>Gammaproteobacteria</taxon>
        <taxon>Alteromonadales</taxon>
        <taxon>Alteromonadaceae</taxon>
        <taxon>Paraglaciecola</taxon>
    </lineage>
</organism>
<dbReference type="InterPro" id="IPR036452">
    <property type="entry name" value="Ribo_hydro-like"/>
</dbReference>
<dbReference type="GO" id="GO:0008477">
    <property type="term" value="F:purine nucleosidase activity"/>
    <property type="evidence" value="ECO:0007669"/>
    <property type="project" value="TreeGrafter"/>
</dbReference>
<dbReference type="OrthoDB" id="9797882at2"/>
<reference evidence="5 6" key="1">
    <citation type="submission" date="2019-12" db="EMBL/GenBank/DDBJ databases">
        <title>Genome sequencing and assembly of endphytes of Porphyra tenera.</title>
        <authorList>
            <person name="Park J.M."/>
            <person name="Shin R."/>
            <person name="Jo S.H."/>
        </authorList>
    </citation>
    <scope>NUCLEOTIDE SEQUENCE [LARGE SCALE GENOMIC DNA]</scope>
    <source>
        <strain evidence="5 6">GPM4</strain>
    </source>
</reference>
<evidence type="ECO:0000313" key="6">
    <source>
        <dbReference type="Proteomes" id="UP000464524"/>
    </source>
</evidence>
<dbReference type="SUPFAM" id="SSF53590">
    <property type="entry name" value="Nucleoside hydrolase"/>
    <property type="match status" value="1"/>
</dbReference>
<dbReference type="RefSeq" id="WP_160180235.1">
    <property type="nucleotide sequence ID" value="NZ_CP047656.1"/>
</dbReference>
<dbReference type="InterPro" id="IPR001910">
    <property type="entry name" value="Inosine/uridine_hydrolase_dom"/>
</dbReference>
<dbReference type="Pfam" id="PF01156">
    <property type="entry name" value="IU_nuc_hydro"/>
    <property type="match status" value="1"/>
</dbReference>
<dbReference type="AlphaFoldDB" id="A0A857JJN8"/>
<keyword evidence="6" id="KW-1185">Reference proteome</keyword>
<dbReference type="Proteomes" id="UP000464524">
    <property type="component" value="Chromosome"/>
</dbReference>
<dbReference type="PANTHER" id="PTHR12304">
    <property type="entry name" value="INOSINE-URIDINE PREFERRING NUCLEOSIDE HYDROLASE"/>
    <property type="match status" value="1"/>
</dbReference>
<feature type="signal peptide" evidence="3">
    <location>
        <begin position="1"/>
        <end position="23"/>
    </location>
</feature>
<evidence type="ECO:0000313" key="5">
    <source>
        <dbReference type="EMBL" id="QHJ12265.1"/>
    </source>
</evidence>
<keyword evidence="1 5" id="KW-0378">Hydrolase</keyword>
<dbReference type="InterPro" id="IPR023186">
    <property type="entry name" value="IUNH"/>
</dbReference>
<evidence type="ECO:0000256" key="2">
    <source>
        <dbReference type="ARBA" id="ARBA00023295"/>
    </source>
</evidence>
<dbReference type="KEGG" id="pmes:FX988_02516"/>
<dbReference type="EMBL" id="CP047656">
    <property type="protein sequence ID" value="QHJ12265.1"/>
    <property type="molecule type" value="Genomic_DNA"/>
</dbReference>
<feature type="chain" id="PRO_5032538495" evidence="3">
    <location>
        <begin position="24"/>
        <end position="372"/>
    </location>
</feature>
<gene>
    <name evidence="5" type="ORF">FX988_02516</name>
</gene>
<proteinExistence type="predicted"/>
<dbReference type="Gene3D" id="3.90.245.10">
    <property type="entry name" value="Ribonucleoside hydrolase-like"/>
    <property type="match status" value="1"/>
</dbReference>
<keyword evidence="3" id="KW-0732">Signal</keyword>
<dbReference type="EC" id="3.2.-.-" evidence="5"/>
<evidence type="ECO:0000256" key="3">
    <source>
        <dbReference type="SAM" id="SignalP"/>
    </source>
</evidence>
<sequence>MFQRFSRLSNASMLVVFSIFCSAVSAEKVIYDTDMGIDDWSAMLVVANHPQIELLGVTSNGVGEGHCADNMANIPGLLALSNSPDVPFTCGNDFPMDGYFAFPAPWRQQADTLSGVPVPITDRKPTELDSVDLIHQLLSEQDEQVVLLSAGSLTNIAQWLQKYPEDMPKVSRLVMMGGGFDAPGNIIVPGFTGDHPNKKAEWNIYVDAVAADIVFASSLPVEVVGLDLTNQVMVTPEYAKRFKSQVKTQAAEFWDKVLDDNDWFIESKEYYFWDVLAALVVVEPELCQGDMQSVWVEHDKVSAGDKWADSSMPSMTEAGFARSHYDPATFGITRIGGDNPAVKICRHTQPQRAFDALIEILNIQDSSKNEAI</sequence>
<name>A0A857JJN8_9ALTE</name>
<dbReference type="GO" id="GO:0006152">
    <property type="term" value="P:purine nucleoside catabolic process"/>
    <property type="evidence" value="ECO:0007669"/>
    <property type="project" value="TreeGrafter"/>
</dbReference>
<evidence type="ECO:0000259" key="4">
    <source>
        <dbReference type="Pfam" id="PF01156"/>
    </source>
</evidence>
<dbReference type="GO" id="GO:0005829">
    <property type="term" value="C:cytosol"/>
    <property type="evidence" value="ECO:0007669"/>
    <property type="project" value="TreeGrafter"/>
</dbReference>
<protein>
    <submittedName>
        <fullName evidence="5">Pyrimidine-specific ribonucleoside hydrolase RihA</fullName>
        <ecNumber evidence="5">3.2.-.-</ecNumber>
    </submittedName>
</protein>
<dbReference type="PANTHER" id="PTHR12304:SF46">
    <property type="entry name" value="INOSINE-ADENOSINE-GUANOSINE-NUCLEOSIDE HYDROLASE"/>
    <property type="match status" value="1"/>
</dbReference>